<dbReference type="EMBL" id="ACKX01000047">
    <property type="protein sequence ID" value="EEJ52290.1"/>
    <property type="molecule type" value="Genomic_DNA"/>
</dbReference>
<feature type="domain" description="Anthrax toxin lethal/endema factor N-/C-terminal" evidence="1">
    <location>
        <begin position="155"/>
        <end position="253"/>
    </location>
</feature>
<keyword evidence="3" id="KW-1185">Reference proteome</keyword>
<dbReference type="AlphaFoldDB" id="C2KVA6"/>
<gene>
    <name evidence="2" type="ORF">HMPREF6123_0425</name>
</gene>
<dbReference type="STRING" id="585501.HMPREF6123_0425"/>
<dbReference type="InParanoid" id="C2KVA6"/>
<dbReference type="Gene3D" id="3.40.390.10">
    <property type="entry name" value="Collagenase (Catalytic Domain)"/>
    <property type="match status" value="1"/>
</dbReference>
<comment type="caution">
    <text evidence="2">The sequence shown here is derived from an EMBL/GenBank/DDBJ whole genome shotgun (WGS) entry which is preliminary data.</text>
</comment>
<dbReference type="HOGENOM" id="CLU_1029895_0_0_9"/>
<name>C2KVA6_9FIRM</name>
<reference evidence="2 3" key="1">
    <citation type="submission" date="2009-04" db="EMBL/GenBank/DDBJ databases">
        <authorList>
            <person name="Qin X."/>
            <person name="Bachman B."/>
            <person name="Battles P."/>
            <person name="Bell A."/>
            <person name="Bess C."/>
            <person name="Bickham C."/>
            <person name="Chaboub L."/>
            <person name="Chen D."/>
            <person name="Coyle M."/>
            <person name="Deiros D.R."/>
            <person name="Dinh H."/>
            <person name="Forbes L."/>
            <person name="Fowler G."/>
            <person name="Francisco L."/>
            <person name="Fu Q."/>
            <person name="Gubbala S."/>
            <person name="Hale W."/>
            <person name="Han Y."/>
            <person name="Hemphill L."/>
            <person name="Highlander S.K."/>
            <person name="Hirani K."/>
            <person name="Hogues M."/>
            <person name="Jackson L."/>
            <person name="Jakkamsetti A."/>
            <person name="Javaid M."/>
            <person name="Jiang H."/>
            <person name="Korchina V."/>
            <person name="Kovar C."/>
            <person name="Lara F."/>
            <person name="Lee S."/>
            <person name="Mata R."/>
            <person name="Mathew T."/>
            <person name="Moen C."/>
            <person name="Morales K."/>
            <person name="Munidasa M."/>
            <person name="Nazareth L."/>
            <person name="Ngo R."/>
            <person name="Nguyen L."/>
            <person name="Okwuonu G."/>
            <person name="Ongeri F."/>
            <person name="Patil S."/>
            <person name="Petrosino J."/>
            <person name="Pham C."/>
            <person name="Pham P."/>
            <person name="Pu L.-L."/>
            <person name="Puazo M."/>
            <person name="Raj R."/>
            <person name="Reid J."/>
            <person name="Rouhana J."/>
            <person name="Saada N."/>
            <person name="Shang Y."/>
            <person name="Simmons D."/>
            <person name="Thornton R."/>
            <person name="Warren J."/>
            <person name="Weissenberger G."/>
            <person name="Zhang J."/>
            <person name="Zhang L."/>
            <person name="Zhou C."/>
            <person name="Zhu D."/>
            <person name="Muzny D."/>
            <person name="Worley K."/>
            <person name="Gibbs R."/>
        </authorList>
    </citation>
    <scope>NUCLEOTIDE SEQUENCE [LARGE SCALE GENOMIC DNA]</scope>
    <source>
        <strain evidence="2 3">F0268</strain>
    </source>
</reference>
<sequence>MKFLIYFINRTIYNLGLRATLSHLHEKGANMQKLFTQAKAFSRRILKALDNYGRKSLGILTLCSLLASSPVFAGIPLKQGDGAVNDAQVNAAIEVYNRIPTSIRLQYELNHNSITFFNSKQRRDNVIGMYTALDGMEANIMLSDQDLLGAYALAHEIGHYFDDVVYKDEEILLQEKRYGNQVFRYVTRGKRSRSEEADFVAIYQQEANQNGLVTQYEKSDSTEYFAGSFKAYVDTPEKLQVVAPATYAFIDQLVTEFNASHPVPEEAVTA</sequence>
<dbReference type="InterPro" id="IPR014781">
    <property type="entry name" value="Anthrax_toxin_lethal/edema_N/C"/>
</dbReference>
<dbReference type="InterPro" id="IPR024079">
    <property type="entry name" value="MetalloPept_cat_dom_sf"/>
</dbReference>
<dbReference type="Proteomes" id="UP000004121">
    <property type="component" value="Unassembled WGS sequence"/>
</dbReference>
<protein>
    <recommendedName>
        <fullName evidence="1">Anthrax toxin lethal/endema factor N-/C-terminal domain-containing protein</fullName>
    </recommendedName>
</protein>
<proteinExistence type="predicted"/>
<accession>C2KVA6</accession>
<evidence type="ECO:0000313" key="2">
    <source>
        <dbReference type="EMBL" id="EEJ52290.1"/>
    </source>
</evidence>
<dbReference type="SUPFAM" id="SSF55486">
    <property type="entry name" value="Metalloproteases ('zincins'), catalytic domain"/>
    <property type="match status" value="1"/>
</dbReference>
<dbReference type="GO" id="GO:0008237">
    <property type="term" value="F:metallopeptidase activity"/>
    <property type="evidence" value="ECO:0007669"/>
    <property type="project" value="InterPro"/>
</dbReference>
<evidence type="ECO:0000259" key="1">
    <source>
        <dbReference type="Pfam" id="PF07737"/>
    </source>
</evidence>
<evidence type="ECO:0000313" key="3">
    <source>
        <dbReference type="Proteomes" id="UP000004121"/>
    </source>
</evidence>
<dbReference type="Pfam" id="PF07737">
    <property type="entry name" value="ATLF"/>
    <property type="match status" value="1"/>
</dbReference>
<organism evidence="2 3">
    <name type="scientific">Oribacterium sinus F0268</name>
    <dbReference type="NCBI Taxonomy" id="585501"/>
    <lineage>
        <taxon>Bacteria</taxon>
        <taxon>Bacillati</taxon>
        <taxon>Bacillota</taxon>
        <taxon>Clostridia</taxon>
        <taxon>Lachnospirales</taxon>
        <taxon>Lachnospiraceae</taxon>
        <taxon>Oribacterium</taxon>
    </lineage>
</organism>
<dbReference type="CDD" id="cd20184">
    <property type="entry name" value="M34_peptidase_like"/>
    <property type="match status" value="1"/>
</dbReference>
<dbReference type="eggNOG" id="ENOG5030G5H">
    <property type="taxonomic scope" value="Bacteria"/>
</dbReference>